<keyword evidence="3" id="KW-1185">Reference proteome</keyword>
<sequence length="133" mass="14251">SNLKTPVFLFQAIQIVIGLMHIGFGIILGLICLTYKNVIFGAFASLAFIGGYPFWRGVSIKGSLGMNLVSAIFALFGLILLLIDVNINGIPNQNYRALSVLAIPNVYATSPLPPWSSSAPPRIDGHSANATNY</sequence>
<dbReference type="InterPro" id="IPR030417">
    <property type="entry name" value="MS4A"/>
</dbReference>
<keyword evidence="1" id="KW-0472">Membrane</keyword>
<feature type="transmembrane region" description="Helical" evidence="1">
    <location>
        <begin position="38"/>
        <end position="55"/>
    </location>
</feature>
<organism evidence="2 3">
    <name type="scientific">Diceros bicornis minor</name>
    <name type="common">South-central black rhinoceros</name>
    <dbReference type="NCBI Taxonomy" id="77932"/>
    <lineage>
        <taxon>Eukaryota</taxon>
        <taxon>Metazoa</taxon>
        <taxon>Chordata</taxon>
        <taxon>Craniata</taxon>
        <taxon>Vertebrata</taxon>
        <taxon>Euteleostomi</taxon>
        <taxon>Mammalia</taxon>
        <taxon>Eutheria</taxon>
        <taxon>Laurasiatheria</taxon>
        <taxon>Perissodactyla</taxon>
        <taxon>Rhinocerotidae</taxon>
        <taxon>Diceros</taxon>
    </lineage>
</organism>
<proteinExistence type="predicted"/>
<dbReference type="Proteomes" id="UP000551758">
    <property type="component" value="Unassembled WGS sequence"/>
</dbReference>
<evidence type="ECO:0000256" key="1">
    <source>
        <dbReference type="SAM" id="Phobius"/>
    </source>
</evidence>
<evidence type="ECO:0000313" key="2">
    <source>
        <dbReference type="EMBL" id="KAF5927380.1"/>
    </source>
</evidence>
<dbReference type="GO" id="GO:0005886">
    <property type="term" value="C:plasma membrane"/>
    <property type="evidence" value="ECO:0007669"/>
    <property type="project" value="TreeGrafter"/>
</dbReference>
<feature type="non-terminal residue" evidence="2">
    <location>
        <position position="133"/>
    </location>
</feature>
<keyword evidence="1" id="KW-1133">Transmembrane helix</keyword>
<dbReference type="PANTHER" id="PTHR23320">
    <property type="entry name" value="MEMBRANE-SPANNING 4-DOMAINS SUBFAMILY A MS4A -RELATED"/>
    <property type="match status" value="1"/>
</dbReference>
<reference evidence="2 3" key="1">
    <citation type="journal article" date="2020" name="Mol. Biol. Evol.">
        <title>Interspecific Gene Flow and the Evolution of Specialization in Black and White Rhinoceros.</title>
        <authorList>
            <person name="Moodley Y."/>
            <person name="Westbury M.V."/>
            <person name="Russo I.M."/>
            <person name="Gopalakrishnan S."/>
            <person name="Rakotoarivelo A."/>
            <person name="Olsen R.A."/>
            <person name="Prost S."/>
            <person name="Tunstall T."/>
            <person name="Ryder O.A."/>
            <person name="Dalen L."/>
            <person name="Bruford M.W."/>
        </authorList>
    </citation>
    <scope>NUCLEOTIDE SEQUENCE [LARGE SCALE GENOMIC DNA]</scope>
    <source>
        <strain evidence="2">SBR-YM</strain>
        <tissue evidence="2">Skin</tissue>
    </source>
</reference>
<name>A0A7J7FH72_DICBM</name>
<protein>
    <submittedName>
        <fullName evidence="2">Uncharacterized protein</fullName>
    </submittedName>
</protein>
<feature type="transmembrane region" description="Helical" evidence="1">
    <location>
        <begin position="67"/>
        <end position="87"/>
    </location>
</feature>
<dbReference type="AlphaFoldDB" id="A0A7J7FH72"/>
<dbReference type="EMBL" id="JACDTQ010000577">
    <property type="protein sequence ID" value="KAF5927380.1"/>
    <property type="molecule type" value="Genomic_DNA"/>
</dbReference>
<evidence type="ECO:0000313" key="3">
    <source>
        <dbReference type="Proteomes" id="UP000551758"/>
    </source>
</evidence>
<comment type="caution">
    <text evidence="2">The sequence shown here is derived from an EMBL/GenBank/DDBJ whole genome shotgun (WGS) entry which is preliminary data.</text>
</comment>
<keyword evidence="1" id="KW-0812">Transmembrane</keyword>
<gene>
    <name evidence="2" type="ORF">HPG69_018980</name>
</gene>
<feature type="transmembrane region" description="Helical" evidence="1">
    <location>
        <begin position="12"/>
        <end position="31"/>
    </location>
</feature>
<accession>A0A7J7FH72</accession>
<dbReference type="GO" id="GO:0007166">
    <property type="term" value="P:cell surface receptor signaling pathway"/>
    <property type="evidence" value="ECO:0007669"/>
    <property type="project" value="TreeGrafter"/>
</dbReference>
<dbReference type="PANTHER" id="PTHR23320:SF72">
    <property type="entry name" value="MEMBRANE-SPANNING 4-DOMAINS SUBFAMILY A MEMBER 12"/>
    <property type="match status" value="1"/>
</dbReference>